<proteinExistence type="predicted"/>
<name>A0A834C325_ORYME</name>
<dbReference type="AlphaFoldDB" id="A0A834C325"/>
<sequence length="89" mass="9428">MCVLIDGGQSEGESFLLLCGSSSRPDSSSSSSRGLHSLLQNRSEKPPVASNVAARALTHLGFRVRLYPERMCVPNESSAVDVAPKLDPG</sequence>
<comment type="caution">
    <text evidence="2">The sequence shown here is derived from an EMBL/GenBank/DDBJ whole genome shotgun (WGS) entry which is preliminary data.</text>
</comment>
<protein>
    <submittedName>
        <fullName evidence="2">Uncharacterized protein</fullName>
    </submittedName>
</protein>
<dbReference type="EMBL" id="WKFB01000530">
    <property type="protein sequence ID" value="KAF6720143.1"/>
    <property type="molecule type" value="Genomic_DNA"/>
</dbReference>
<evidence type="ECO:0000256" key="1">
    <source>
        <dbReference type="SAM" id="MobiDB-lite"/>
    </source>
</evidence>
<evidence type="ECO:0000313" key="3">
    <source>
        <dbReference type="Proteomes" id="UP000646548"/>
    </source>
</evidence>
<evidence type="ECO:0000313" key="2">
    <source>
        <dbReference type="EMBL" id="KAF6720143.1"/>
    </source>
</evidence>
<gene>
    <name evidence="2" type="ORF">FQA47_023376</name>
</gene>
<dbReference type="Proteomes" id="UP000646548">
    <property type="component" value="Unassembled WGS sequence"/>
</dbReference>
<feature type="compositionally biased region" description="Low complexity" evidence="1">
    <location>
        <begin position="21"/>
        <end position="39"/>
    </location>
</feature>
<reference evidence="2" key="1">
    <citation type="journal article" name="BMC Genomics">
        <title>Long-read sequencing and de novo genome assembly of marine medaka (Oryzias melastigma).</title>
        <authorList>
            <person name="Liang P."/>
            <person name="Saqib H.S.A."/>
            <person name="Ni X."/>
            <person name="Shen Y."/>
        </authorList>
    </citation>
    <scope>NUCLEOTIDE SEQUENCE</scope>
    <source>
        <strain evidence="2">Bigg-433</strain>
    </source>
</reference>
<feature type="region of interest" description="Disordered" evidence="1">
    <location>
        <begin position="21"/>
        <end position="49"/>
    </location>
</feature>
<organism evidence="2 3">
    <name type="scientific">Oryzias melastigma</name>
    <name type="common">Marine medaka</name>
    <dbReference type="NCBI Taxonomy" id="30732"/>
    <lineage>
        <taxon>Eukaryota</taxon>
        <taxon>Metazoa</taxon>
        <taxon>Chordata</taxon>
        <taxon>Craniata</taxon>
        <taxon>Vertebrata</taxon>
        <taxon>Euteleostomi</taxon>
        <taxon>Actinopterygii</taxon>
        <taxon>Neopterygii</taxon>
        <taxon>Teleostei</taxon>
        <taxon>Neoteleostei</taxon>
        <taxon>Acanthomorphata</taxon>
        <taxon>Ovalentaria</taxon>
        <taxon>Atherinomorphae</taxon>
        <taxon>Beloniformes</taxon>
        <taxon>Adrianichthyidae</taxon>
        <taxon>Oryziinae</taxon>
        <taxon>Oryzias</taxon>
    </lineage>
</organism>
<accession>A0A834C325</accession>